<protein>
    <recommendedName>
        <fullName evidence="6">AMP-dependent synthetase/ligase domain-containing protein</fullName>
    </recommendedName>
</protein>
<evidence type="ECO:0000259" key="2">
    <source>
        <dbReference type="Pfam" id="PF00501"/>
    </source>
</evidence>
<evidence type="ECO:0008006" key="6">
    <source>
        <dbReference type="Google" id="ProtNLM"/>
    </source>
</evidence>
<reference evidence="4 5" key="1">
    <citation type="submission" date="2016-10" db="EMBL/GenBank/DDBJ databases">
        <title>Draft genome sequence of strain LCT isolated from the Shenzhou X spacecraft of China.</title>
        <authorList>
            <person name="Huang B."/>
        </authorList>
    </citation>
    <scope>NUCLEOTIDE SEQUENCE [LARGE SCALE GENOMIC DNA]</scope>
    <source>
        <strain evidence="4 5">LCT-H5</strain>
    </source>
</reference>
<dbReference type="SUPFAM" id="SSF56801">
    <property type="entry name" value="Acetyl-CoA synthetase-like"/>
    <property type="match status" value="1"/>
</dbReference>
<dbReference type="Proteomes" id="UP000179540">
    <property type="component" value="Unassembled WGS sequence"/>
</dbReference>
<dbReference type="Pfam" id="PF00501">
    <property type="entry name" value="AMP-binding"/>
    <property type="match status" value="1"/>
</dbReference>
<dbReference type="CDD" id="cd04433">
    <property type="entry name" value="AFD_class_I"/>
    <property type="match status" value="1"/>
</dbReference>
<feature type="domain" description="AMP-dependent synthetase/ligase" evidence="2">
    <location>
        <begin position="85"/>
        <end position="235"/>
    </location>
</feature>
<dbReference type="Gene3D" id="3.40.50.12780">
    <property type="entry name" value="N-terminal domain of ligase-like"/>
    <property type="match status" value="1"/>
</dbReference>
<accession>A0A1S2MZ97</accession>
<organism evidence="4 5">
    <name type="scientific">Rothia kristinae</name>
    <dbReference type="NCBI Taxonomy" id="37923"/>
    <lineage>
        <taxon>Bacteria</taxon>
        <taxon>Bacillati</taxon>
        <taxon>Actinomycetota</taxon>
        <taxon>Actinomycetes</taxon>
        <taxon>Micrococcales</taxon>
        <taxon>Micrococcaceae</taxon>
        <taxon>Rothia</taxon>
    </lineage>
</organism>
<gene>
    <name evidence="4" type="ORF">BK826_06525</name>
</gene>
<dbReference type="OrthoDB" id="5240965at2"/>
<evidence type="ECO:0000313" key="4">
    <source>
        <dbReference type="EMBL" id="OIJ35687.1"/>
    </source>
</evidence>
<name>A0A1S2MZ97_9MICC</name>
<evidence type="ECO:0000256" key="1">
    <source>
        <dbReference type="SAM" id="MobiDB-lite"/>
    </source>
</evidence>
<dbReference type="InterPro" id="IPR042099">
    <property type="entry name" value="ANL_N_sf"/>
</dbReference>
<dbReference type="PANTHER" id="PTHR43767">
    <property type="entry name" value="LONG-CHAIN-FATTY-ACID--COA LIGASE"/>
    <property type="match status" value="1"/>
</dbReference>
<dbReference type="GO" id="GO:0016878">
    <property type="term" value="F:acid-thiol ligase activity"/>
    <property type="evidence" value="ECO:0007669"/>
    <property type="project" value="UniProtKB-ARBA"/>
</dbReference>
<dbReference type="InterPro" id="IPR050237">
    <property type="entry name" value="ATP-dep_AMP-bd_enzyme"/>
</dbReference>
<dbReference type="InterPro" id="IPR045851">
    <property type="entry name" value="AMP-bd_C_sf"/>
</dbReference>
<dbReference type="AlphaFoldDB" id="A0A1S2MZ97"/>
<dbReference type="InterPro" id="IPR000873">
    <property type="entry name" value="AMP-dep_synth/lig_dom"/>
</dbReference>
<dbReference type="RefSeq" id="WP_075514916.1">
    <property type="nucleotide sequence ID" value="NZ_MODZ01000007.1"/>
</dbReference>
<dbReference type="Gene3D" id="3.30.300.30">
    <property type="match status" value="1"/>
</dbReference>
<evidence type="ECO:0000259" key="3">
    <source>
        <dbReference type="Pfam" id="PF13193"/>
    </source>
</evidence>
<dbReference type="PANTHER" id="PTHR43767:SF1">
    <property type="entry name" value="NONRIBOSOMAL PEPTIDE SYNTHASE PES1 (EUROFUNG)-RELATED"/>
    <property type="match status" value="1"/>
</dbReference>
<dbReference type="Pfam" id="PF13193">
    <property type="entry name" value="AMP-binding_C"/>
    <property type="match status" value="1"/>
</dbReference>
<feature type="domain" description="AMP-binding enzyme C-terminal" evidence="3">
    <location>
        <begin position="320"/>
        <end position="399"/>
    </location>
</feature>
<dbReference type="EMBL" id="MODZ01000007">
    <property type="protein sequence ID" value="OIJ35687.1"/>
    <property type="molecule type" value="Genomic_DNA"/>
</dbReference>
<sequence length="447" mass="47879">MTPTHPAPQREGERGSLHLESTASGITLITGADHAEVLERALRLRADGGIPLIGDERWSPQRRAQILERAAAASPEEGIGWAACTSGSTGTPKILLRTPASWEIAYPGLDRLIARAAGWSTTAGRTLLLPVHPVSSMGPFAAVHAAHSGMRLRVPRGVRITAEDLAGADLLHGTPWHLREVLDLLDAQGAFSHRLRVAVIGGDRVDPALRAEAERRGIAVLGYYGAAELSLVAVDDGSGLRAFPGVRLRVRRGVLWVRTEQAARQLIGGASTLRREESEDGVWLSVGDRARLSEDGVLTLCGREDQAILTAGATVTPEAVEAVLLASPLVDRALVYGAPHPRLGQLVAACIQPSSAASELSERRLRRKLRAWCARRLDPAQRPRRWLFTTALPRTPSGKPRRLRPAEVADLPPWTPSQGSSGGEGSDDSLSLQPEVEVSRAEEAGHA</sequence>
<dbReference type="InterPro" id="IPR025110">
    <property type="entry name" value="AMP-bd_C"/>
</dbReference>
<evidence type="ECO:0000313" key="5">
    <source>
        <dbReference type="Proteomes" id="UP000179540"/>
    </source>
</evidence>
<proteinExistence type="predicted"/>
<comment type="caution">
    <text evidence="4">The sequence shown here is derived from an EMBL/GenBank/DDBJ whole genome shotgun (WGS) entry which is preliminary data.</text>
</comment>
<feature type="compositionally biased region" description="Basic and acidic residues" evidence="1">
    <location>
        <begin position="437"/>
        <end position="447"/>
    </location>
</feature>
<feature type="region of interest" description="Disordered" evidence="1">
    <location>
        <begin position="388"/>
        <end position="447"/>
    </location>
</feature>